<protein>
    <submittedName>
        <fullName evidence="5">Uncharacterized protein</fullName>
    </submittedName>
</protein>
<dbReference type="EMBL" id="JAMKFB020000014">
    <property type="protein sequence ID" value="KAL0176402.1"/>
    <property type="molecule type" value="Genomic_DNA"/>
</dbReference>
<organism evidence="5 6">
    <name type="scientific">Cirrhinus mrigala</name>
    <name type="common">Mrigala</name>
    <dbReference type="NCBI Taxonomy" id="683832"/>
    <lineage>
        <taxon>Eukaryota</taxon>
        <taxon>Metazoa</taxon>
        <taxon>Chordata</taxon>
        <taxon>Craniata</taxon>
        <taxon>Vertebrata</taxon>
        <taxon>Euteleostomi</taxon>
        <taxon>Actinopterygii</taxon>
        <taxon>Neopterygii</taxon>
        <taxon>Teleostei</taxon>
        <taxon>Ostariophysi</taxon>
        <taxon>Cypriniformes</taxon>
        <taxon>Cyprinidae</taxon>
        <taxon>Labeoninae</taxon>
        <taxon>Labeonini</taxon>
        <taxon>Cirrhinus</taxon>
    </lineage>
</organism>
<feature type="non-terminal residue" evidence="5">
    <location>
        <position position="1"/>
    </location>
</feature>
<dbReference type="InterPro" id="IPR002153">
    <property type="entry name" value="TRPC_channel"/>
</dbReference>
<evidence type="ECO:0000313" key="5">
    <source>
        <dbReference type="EMBL" id="KAL0176402.1"/>
    </source>
</evidence>
<dbReference type="AlphaFoldDB" id="A0ABD0PQV9"/>
<comment type="caution">
    <text evidence="5">The sequence shown here is derived from an EMBL/GenBank/DDBJ whole genome shotgun (WGS) entry which is preliminary data.</text>
</comment>
<keyword evidence="2" id="KW-0406">Ion transport</keyword>
<sequence length="68" mass="7800">LGKILRSPFMKFVAHAASFIIFLCLLVFNASDRFEGITTLPNVTVTDHPLQIFRVKTTQFTWTEILIM</sequence>
<keyword evidence="1" id="KW-0813">Transport</keyword>
<keyword evidence="3" id="KW-0407">Ion channel</keyword>
<dbReference type="PANTHER" id="PTHR10117:SF8">
    <property type="entry name" value="SHORT TRANSIENT RECEPTOR POTENTIAL CHANNEL 3"/>
    <property type="match status" value="1"/>
</dbReference>
<keyword evidence="6" id="KW-1185">Reference proteome</keyword>
<proteinExistence type="predicted"/>
<accession>A0ABD0PQV9</accession>
<gene>
    <name evidence="5" type="ORF">M9458_028732</name>
</gene>
<dbReference type="GO" id="GO:0034220">
    <property type="term" value="P:monoatomic ion transmembrane transport"/>
    <property type="evidence" value="ECO:0007669"/>
    <property type="project" value="UniProtKB-KW"/>
</dbReference>
<evidence type="ECO:0000256" key="3">
    <source>
        <dbReference type="ARBA" id="ARBA00023303"/>
    </source>
</evidence>
<keyword evidence="4" id="KW-0812">Transmembrane</keyword>
<dbReference type="PANTHER" id="PTHR10117">
    <property type="entry name" value="TRANSIENT RECEPTOR POTENTIAL CHANNEL"/>
    <property type="match status" value="1"/>
</dbReference>
<dbReference type="Proteomes" id="UP001529510">
    <property type="component" value="Unassembled WGS sequence"/>
</dbReference>
<evidence type="ECO:0000256" key="4">
    <source>
        <dbReference type="SAM" id="Phobius"/>
    </source>
</evidence>
<keyword evidence="4" id="KW-0472">Membrane</keyword>
<name>A0ABD0PQV9_CIRMR</name>
<evidence type="ECO:0000256" key="2">
    <source>
        <dbReference type="ARBA" id="ARBA00023065"/>
    </source>
</evidence>
<evidence type="ECO:0000313" key="6">
    <source>
        <dbReference type="Proteomes" id="UP001529510"/>
    </source>
</evidence>
<reference evidence="5 6" key="1">
    <citation type="submission" date="2024-05" db="EMBL/GenBank/DDBJ databases">
        <title>Genome sequencing and assembly of Indian major carp, Cirrhinus mrigala (Hamilton, 1822).</title>
        <authorList>
            <person name="Mohindra V."/>
            <person name="Chowdhury L.M."/>
            <person name="Lal K."/>
            <person name="Jena J.K."/>
        </authorList>
    </citation>
    <scope>NUCLEOTIDE SEQUENCE [LARGE SCALE GENOMIC DNA]</scope>
    <source>
        <strain evidence="5">CM1030</strain>
        <tissue evidence="5">Blood</tissue>
    </source>
</reference>
<evidence type="ECO:0000256" key="1">
    <source>
        <dbReference type="ARBA" id="ARBA00022448"/>
    </source>
</evidence>
<feature type="transmembrane region" description="Helical" evidence="4">
    <location>
        <begin position="12"/>
        <end position="31"/>
    </location>
</feature>
<keyword evidence="4" id="KW-1133">Transmembrane helix</keyword>
<feature type="non-terminal residue" evidence="5">
    <location>
        <position position="68"/>
    </location>
</feature>